<keyword evidence="4" id="KW-0106">Calcium</keyword>
<dbReference type="PANTHER" id="PTHR42693">
    <property type="entry name" value="ARYLSULFATASE FAMILY MEMBER"/>
    <property type="match status" value="1"/>
</dbReference>
<proteinExistence type="inferred from homology"/>
<evidence type="ECO:0000256" key="3">
    <source>
        <dbReference type="ARBA" id="ARBA00022801"/>
    </source>
</evidence>
<dbReference type="InterPro" id="IPR013320">
    <property type="entry name" value="ConA-like_dom_sf"/>
</dbReference>
<dbReference type="EMBL" id="JAUSQU010000003">
    <property type="protein sequence ID" value="MDP9850494.1"/>
    <property type="molecule type" value="Genomic_DNA"/>
</dbReference>
<dbReference type="RefSeq" id="WP_307569567.1">
    <property type="nucleotide sequence ID" value="NZ_JAUSQU010000003.1"/>
</dbReference>
<dbReference type="InterPro" id="IPR000917">
    <property type="entry name" value="Sulfatase_N"/>
</dbReference>
<evidence type="ECO:0000256" key="1">
    <source>
        <dbReference type="ARBA" id="ARBA00008779"/>
    </source>
</evidence>
<feature type="compositionally biased region" description="Basic and acidic residues" evidence="5">
    <location>
        <begin position="765"/>
        <end position="780"/>
    </location>
</feature>
<accession>A0ABT9QX10</accession>
<keyword evidence="8" id="KW-1185">Reference proteome</keyword>
<reference evidence="7 8" key="1">
    <citation type="submission" date="2023-07" db="EMBL/GenBank/DDBJ databases">
        <title>Sequencing the genomes of 1000 actinobacteria strains.</title>
        <authorList>
            <person name="Klenk H.-P."/>
        </authorList>
    </citation>
    <scope>NUCLEOTIDE SEQUENCE [LARGE SCALE GENOMIC DNA]</scope>
    <source>
        <strain evidence="7 8">DSM 46740</strain>
    </source>
</reference>
<dbReference type="Pfam" id="PF00884">
    <property type="entry name" value="Sulfatase"/>
    <property type="match status" value="1"/>
</dbReference>
<dbReference type="PROSITE" id="PS00523">
    <property type="entry name" value="SULFATASE_1"/>
    <property type="match status" value="1"/>
</dbReference>
<dbReference type="SUPFAM" id="SSF53649">
    <property type="entry name" value="Alkaline phosphatase-like"/>
    <property type="match status" value="1"/>
</dbReference>
<feature type="region of interest" description="Disordered" evidence="5">
    <location>
        <begin position="765"/>
        <end position="787"/>
    </location>
</feature>
<evidence type="ECO:0000256" key="4">
    <source>
        <dbReference type="ARBA" id="ARBA00022837"/>
    </source>
</evidence>
<dbReference type="InterPro" id="IPR050738">
    <property type="entry name" value="Sulfatase"/>
</dbReference>
<keyword evidence="2" id="KW-0479">Metal-binding</keyword>
<comment type="similarity">
    <text evidence="1">Belongs to the sulfatase family.</text>
</comment>
<comment type="caution">
    <text evidence="7">The sequence shown here is derived from an EMBL/GenBank/DDBJ whole genome shotgun (WGS) entry which is preliminary data.</text>
</comment>
<dbReference type="InterPro" id="IPR024607">
    <property type="entry name" value="Sulfatase_CS"/>
</dbReference>
<evidence type="ECO:0000256" key="2">
    <source>
        <dbReference type="ARBA" id="ARBA00022723"/>
    </source>
</evidence>
<dbReference type="CDD" id="cd16025">
    <property type="entry name" value="PAS_like"/>
    <property type="match status" value="1"/>
</dbReference>
<dbReference type="EC" id="3.1.6.1" evidence="7"/>
<dbReference type="Proteomes" id="UP001225356">
    <property type="component" value="Unassembled WGS sequence"/>
</dbReference>
<dbReference type="SUPFAM" id="SSF49899">
    <property type="entry name" value="Concanavalin A-like lectins/glucanases"/>
    <property type="match status" value="1"/>
</dbReference>
<evidence type="ECO:0000313" key="7">
    <source>
        <dbReference type="EMBL" id="MDP9850494.1"/>
    </source>
</evidence>
<evidence type="ECO:0000259" key="6">
    <source>
        <dbReference type="Pfam" id="PF00884"/>
    </source>
</evidence>
<feature type="domain" description="Sulfatase N-terminal" evidence="6">
    <location>
        <begin position="47"/>
        <end position="460"/>
    </location>
</feature>
<dbReference type="Gene3D" id="3.30.1120.10">
    <property type="match status" value="1"/>
</dbReference>
<name>A0ABT9QX10_9ACTN</name>
<organism evidence="7 8">
    <name type="scientific">Streptosporangium lutulentum</name>
    <dbReference type="NCBI Taxonomy" id="1461250"/>
    <lineage>
        <taxon>Bacteria</taxon>
        <taxon>Bacillati</taxon>
        <taxon>Actinomycetota</taxon>
        <taxon>Actinomycetes</taxon>
        <taxon>Streptosporangiales</taxon>
        <taxon>Streptosporangiaceae</taxon>
        <taxon>Streptosporangium</taxon>
    </lineage>
</organism>
<dbReference type="PANTHER" id="PTHR42693:SF43">
    <property type="entry name" value="BLL2667 PROTEIN"/>
    <property type="match status" value="1"/>
</dbReference>
<gene>
    <name evidence="7" type="ORF">J2853_009790</name>
</gene>
<dbReference type="Gene3D" id="3.40.720.10">
    <property type="entry name" value="Alkaline Phosphatase, subunit A"/>
    <property type="match status" value="1"/>
</dbReference>
<dbReference type="GO" id="GO:0004065">
    <property type="term" value="F:arylsulfatase activity"/>
    <property type="evidence" value="ECO:0007669"/>
    <property type="project" value="UniProtKB-EC"/>
</dbReference>
<dbReference type="InterPro" id="IPR017850">
    <property type="entry name" value="Alkaline_phosphatase_core_sf"/>
</dbReference>
<protein>
    <submittedName>
        <fullName evidence="7">Arylsulfatase</fullName>
        <ecNumber evidence="7">3.1.6.1</ecNumber>
    </submittedName>
</protein>
<keyword evidence="3 7" id="KW-0378">Hydrolase</keyword>
<sequence length="787" mass="86783">MTGARDEGRRNLPIPDLAQVGFTAQDIRDQRPAFDRPQALRPPGNPPNVIIVLIDDMGFGASSAFGGPCQMPAAERLAAHGLRYSRFHTAALCSPTRQALLTGRNHHSVGMGAITELATSAPGYNGIRPNSAATIAHILKYNGYGTAAFGKMHQTPPWETSPSGPFDRWPVGDGFEKFYGFLGGETNQWEPTLLNGTSPVRPPKHPDKRYHLSEDLVDQTIGWVQAQTSLTPDKPFFAYLSFGAVHAPHHVAPPWRQPYHGRFDQGWDLQRDSTLARQKELGVVPPQAELAPWPQGVPRWEQLSAQQKQVAAALMENYAAFAAHTDHQVNRLLDALTAMGVLDDTLIFYLLGDNGASAEGGLDGTTNELFAFNGIQDTIERLVAELDKLGGPESYPHYPVGWALAMDTPYQWTKQVASHYGGTRNGLIVHWPRGIGKAGEIRHQWHHVIDVTPTILEVTGLPAPYFVDGIAQKPIEGISMLYSFDDAGAPERHTTQYFEMFGNRGIYHLGWTAVTRHRIPWEVGTQAMRSFDEDIWELYDTGVDWTQARDLAGEQPDTLARLKEQFLIEAAKYQVFPLDDRAAERLNPEIAGRPDLLAGRTSMTLYAGMKQLQENTVPNIKNKSHSITADIETPDGGGHGVIVVQGGRFGGWALYLNRGHLTYCYNYLGKQRHYLRAPEPLTPGRHTVGYEFTYDGGGVGQGGSGSLTVDDVTVVDGRIDATVPFLFSADETLDIGLDTASPVSEDYGDTDNAFTGTIHHVRIDIGHDDHTPPEDPEQRHHQIMARQ</sequence>
<evidence type="ECO:0000313" key="8">
    <source>
        <dbReference type="Proteomes" id="UP001225356"/>
    </source>
</evidence>
<evidence type="ECO:0000256" key="5">
    <source>
        <dbReference type="SAM" id="MobiDB-lite"/>
    </source>
</evidence>